<dbReference type="SMART" id="SM00825">
    <property type="entry name" value="PKS_KS"/>
    <property type="match status" value="1"/>
</dbReference>
<sequence>MTRSHDEAYAISTMAGRFPAAADPEALWDLLCSGGSAPSQSLLPRWQINRESIYSPIPGERDRVYLYHAHCLEDAGALPPPNAGRQLEIGEQVIGRLLEQAGELERQRCALVVATSWSDESFFLASVAPGPADAGHTPAEQIARLAGKHCLGGPALSVDTACSSFPYALDTACGLLHSGQAEQVLVMALNTLMPPALFLGFSQLTALSPRARLQAFGAEADGIVPGECAVAFLVESTSRALAAGRQPLGLLRAIGVSANGAEGSVFAPGEQAQHSAYRRAWNGLDPATASYIESHGTGTPLGDATELASLHGFFGAYVAPGASLPLGSIKSVIGHPLAAAGGPALAKVLLMLRHRSLPPRLDYPCAPGLAKTCLRPVDTRPEPLPERDHAHLIGLSSFGFGGANAHVVIEEYRPRDEPAAMPPAVDPVLRLDLAIVDAEAVLSGAASLSDWQRQLEGTRPALRAFPQGRFGESLAGQPELQGYFLAEERTIDISGYGMGPKPLGHVDPFKLLLADRVGQLLARLPGVAGSDSSALVMCCNMGGERFTNAYSAAERAYRTGAGGGPGIEVADVASMLPCMLSGYPAKLFDLRGFHQTLAGNAGLLWQVLLLAPRWLERGIDTLLLGAGRFMSGALEVQRARASRVMQGEGLGLLALRHYRHDAPQPPLLRLHAALPGDAAGDAGQAGRLLGTATGVSVTVCQLREDRALQEDPMQAATGYLAEASGIATLLQAMLAGAAERLIEVRDGQRVVLWLHAERLARWSQAETSAPAKSPLTLCFAPPAPRQPNAVPAGTPAAPTRRAGQGFDPELLSDTLARTCLASLQLRHRALQALLQAGSPGTPLVADRQWQRQPRNILITAVHRDSPQQLRATLLVDETHPYFFDHPLDHVPGILLLEGILQLLEHALPGICTPEWFVDSLETRFQRYVLKERPVLVELWQSAGAQRYHARITQDGQSMCTCELSVARAPRQTAAGRFAREAPCTRREWLHKAREENVLVGDIDRQARVRTLPVPAGQFFEDGHRQYHSMVYFLEVARQAYMQIAHGILAIPCGTPMNLLILSFRLDSPLLRDQPLTLAPKDGPGDLVAGKTKRIVIELRAAGRLLGEARLTAQVLDEEARPVQPADEVDA</sequence>
<dbReference type="GO" id="GO:0005886">
    <property type="term" value="C:plasma membrane"/>
    <property type="evidence" value="ECO:0007669"/>
    <property type="project" value="TreeGrafter"/>
</dbReference>
<dbReference type="PROSITE" id="PS52004">
    <property type="entry name" value="KS3_2"/>
    <property type="match status" value="1"/>
</dbReference>
<organism evidence="6">
    <name type="scientific">Pseudomonas aeruginosa</name>
    <dbReference type="NCBI Taxonomy" id="287"/>
    <lineage>
        <taxon>Bacteria</taxon>
        <taxon>Pseudomonadati</taxon>
        <taxon>Pseudomonadota</taxon>
        <taxon>Gammaproteobacteria</taxon>
        <taxon>Pseudomonadales</taxon>
        <taxon>Pseudomonadaceae</taxon>
        <taxon>Pseudomonas</taxon>
    </lineage>
</organism>
<accession>A0A6A9K5X0</accession>
<dbReference type="AlphaFoldDB" id="A0A6A9K5X0"/>
<dbReference type="GO" id="GO:0004312">
    <property type="term" value="F:fatty acid synthase activity"/>
    <property type="evidence" value="ECO:0007669"/>
    <property type="project" value="TreeGrafter"/>
</dbReference>
<proteinExistence type="inferred from homology"/>
<evidence type="ECO:0000313" key="6">
    <source>
        <dbReference type="EMBL" id="MUI60729.1"/>
    </source>
</evidence>
<protein>
    <submittedName>
        <fullName evidence="6">Polyketide synthase</fullName>
    </submittedName>
</protein>
<dbReference type="RefSeq" id="WP_155681865.1">
    <property type="nucleotide sequence ID" value="NZ_WOAJ01000011.1"/>
</dbReference>
<dbReference type="GO" id="GO:0005737">
    <property type="term" value="C:cytoplasm"/>
    <property type="evidence" value="ECO:0007669"/>
    <property type="project" value="TreeGrafter"/>
</dbReference>
<feature type="region of interest" description="Disordered" evidence="4">
    <location>
        <begin position="785"/>
        <end position="805"/>
    </location>
</feature>
<keyword evidence="1" id="KW-0596">Phosphopantetheine</keyword>
<dbReference type="GO" id="GO:0071770">
    <property type="term" value="P:DIM/DIP cell wall layer assembly"/>
    <property type="evidence" value="ECO:0007669"/>
    <property type="project" value="TreeGrafter"/>
</dbReference>
<dbReference type="Gene3D" id="3.10.129.10">
    <property type="entry name" value="Hotdog Thioesterase"/>
    <property type="match status" value="1"/>
</dbReference>
<name>A0A6A9K5X0_PSEAI</name>
<evidence type="ECO:0000259" key="5">
    <source>
        <dbReference type="PROSITE" id="PS52004"/>
    </source>
</evidence>
<comment type="caution">
    <text evidence="6">The sequence shown here is derived from an EMBL/GenBank/DDBJ whole genome shotgun (WGS) entry which is preliminary data.</text>
</comment>
<comment type="similarity">
    <text evidence="3">Belongs to the thiolase-like superfamily. Beta-ketoacyl-ACP synthases family.</text>
</comment>
<dbReference type="EMBL" id="WOAJ01000011">
    <property type="protein sequence ID" value="MUI60729.1"/>
    <property type="molecule type" value="Genomic_DNA"/>
</dbReference>
<feature type="compositionally biased region" description="Low complexity" evidence="4">
    <location>
        <begin position="791"/>
        <end position="803"/>
    </location>
</feature>
<dbReference type="SUPFAM" id="SSF54637">
    <property type="entry name" value="Thioesterase/thiol ester dehydrase-isomerase"/>
    <property type="match status" value="1"/>
</dbReference>
<dbReference type="InterPro" id="IPR016039">
    <property type="entry name" value="Thiolase-like"/>
</dbReference>
<dbReference type="GO" id="GO:0006633">
    <property type="term" value="P:fatty acid biosynthetic process"/>
    <property type="evidence" value="ECO:0007669"/>
    <property type="project" value="TreeGrafter"/>
</dbReference>
<dbReference type="PANTHER" id="PTHR43775">
    <property type="entry name" value="FATTY ACID SYNTHASE"/>
    <property type="match status" value="1"/>
</dbReference>
<feature type="domain" description="Ketosynthase family 3 (KS3)" evidence="5">
    <location>
        <begin position="6"/>
        <end position="411"/>
    </location>
</feature>
<dbReference type="PANTHER" id="PTHR43775:SF37">
    <property type="entry name" value="SI:DKEY-61P9.11"/>
    <property type="match status" value="1"/>
</dbReference>
<dbReference type="InterPro" id="IPR005509">
    <property type="entry name" value="AfsA_hotdog_dom"/>
</dbReference>
<dbReference type="Gene3D" id="3.40.47.10">
    <property type="match status" value="2"/>
</dbReference>
<dbReference type="CDD" id="cd00833">
    <property type="entry name" value="PKS"/>
    <property type="match status" value="1"/>
</dbReference>
<keyword evidence="2" id="KW-0597">Phosphoprotein</keyword>
<dbReference type="InterPro" id="IPR020841">
    <property type="entry name" value="PKS_Beta-ketoAc_synthase_dom"/>
</dbReference>
<dbReference type="Pfam" id="PF03756">
    <property type="entry name" value="AfsA"/>
    <property type="match status" value="2"/>
</dbReference>
<gene>
    <name evidence="6" type="ORF">GNQ20_23285</name>
</gene>
<dbReference type="InterPro" id="IPR050091">
    <property type="entry name" value="PKS_NRPS_Biosynth_Enz"/>
</dbReference>
<evidence type="ECO:0000256" key="4">
    <source>
        <dbReference type="SAM" id="MobiDB-lite"/>
    </source>
</evidence>
<dbReference type="InterPro" id="IPR014031">
    <property type="entry name" value="Ketoacyl_synth_C"/>
</dbReference>
<evidence type="ECO:0000256" key="3">
    <source>
        <dbReference type="RuleBase" id="RU003694"/>
    </source>
</evidence>
<evidence type="ECO:0000256" key="2">
    <source>
        <dbReference type="ARBA" id="ARBA00022553"/>
    </source>
</evidence>
<dbReference type="Pfam" id="PF00109">
    <property type="entry name" value="ketoacyl-synt"/>
    <property type="match status" value="1"/>
</dbReference>
<keyword evidence="3" id="KW-0808">Transferase</keyword>
<evidence type="ECO:0000256" key="1">
    <source>
        <dbReference type="ARBA" id="ARBA00022450"/>
    </source>
</evidence>
<dbReference type="SUPFAM" id="SSF53901">
    <property type="entry name" value="Thiolase-like"/>
    <property type="match status" value="3"/>
</dbReference>
<dbReference type="Pfam" id="PF02801">
    <property type="entry name" value="Ketoacyl-synt_C"/>
    <property type="match status" value="1"/>
</dbReference>
<dbReference type="InterPro" id="IPR029069">
    <property type="entry name" value="HotDog_dom_sf"/>
</dbReference>
<dbReference type="InterPro" id="IPR014030">
    <property type="entry name" value="Ketoacyl_synth_N"/>
</dbReference>
<reference evidence="6" key="1">
    <citation type="submission" date="2019-11" db="EMBL/GenBank/DDBJ databases">
        <title>Genomes of ocular Pseudomonas aeruginosa isolates.</title>
        <authorList>
            <person name="Khan M."/>
            <person name="Rice S.A."/>
            <person name="Willcox M.D.P."/>
            <person name="Stapleton F."/>
        </authorList>
    </citation>
    <scope>NUCLEOTIDE SEQUENCE</scope>
    <source>
        <strain evidence="6">PA206</strain>
    </source>
</reference>